<dbReference type="InterPro" id="IPR021215">
    <property type="entry name" value="DUF2752"/>
</dbReference>
<gene>
    <name evidence="2" type="ORF">METZ01_LOCUS252802</name>
</gene>
<dbReference type="AlphaFoldDB" id="A0A382IK51"/>
<protein>
    <recommendedName>
        <fullName evidence="3">DUF2752 domain-containing protein</fullName>
    </recommendedName>
</protein>
<evidence type="ECO:0000313" key="2">
    <source>
        <dbReference type="EMBL" id="SVB99948.1"/>
    </source>
</evidence>
<reference evidence="2" key="1">
    <citation type="submission" date="2018-05" db="EMBL/GenBank/DDBJ databases">
        <authorList>
            <person name="Lanie J.A."/>
            <person name="Ng W.-L."/>
            <person name="Kazmierczak K.M."/>
            <person name="Andrzejewski T.M."/>
            <person name="Davidsen T.M."/>
            <person name="Wayne K.J."/>
            <person name="Tettelin H."/>
            <person name="Glass J.I."/>
            <person name="Rusch D."/>
            <person name="Podicherti R."/>
            <person name="Tsui H.-C.T."/>
            <person name="Winkler M.E."/>
        </authorList>
    </citation>
    <scope>NUCLEOTIDE SEQUENCE</scope>
</reference>
<dbReference type="Pfam" id="PF10825">
    <property type="entry name" value="DUF2752"/>
    <property type="match status" value="1"/>
</dbReference>
<feature type="transmembrane region" description="Helical" evidence="1">
    <location>
        <begin position="56"/>
        <end position="75"/>
    </location>
</feature>
<keyword evidence="1" id="KW-1133">Transmembrane helix</keyword>
<keyword evidence="1" id="KW-0812">Transmembrane</keyword>
<accession>A0A382IK51</accession>
<evidence type="ECO:0008006" key="3">
    <source>
        <dbReference type="Google" id="ProtNLM"/>
    </source>
</evidence>
<organism evidence="2">
    <name type="scientific">marine metagenome</name>
    <dbReference type="NCBI Taxonomy" id="408172"/>
    <lineage>
        <taxon>unclassified sequences</taxon>
        <taxon>metagenomes</taxon>
        <taxon>ecological metagenomes</taxon>
    </lineage>
</organism>
<keyword evidence="1" id="KW-0472">Membrane</keyword>
<sequence length="94" mass="10801">MILLIGLPMVILILPYNLVFEGPTVCIFKNFAGYNCFGCGMTRAIFLALKGQFIPAVLLNWRVSIVLPILIILWYKQMNYTLYNLLTSTQRDRI</sequence>
<proteinExistence type="predicted"/>
<dbReference type="EMBL" id="UINC01067863">
    <property type="protein sequence ID" value="SVB99948.1"/>
    <property type="molecule type" value="Genomic_DNA"/>
</dbReference>
<name>A0A382IK51_9ZZZZ</name>
<evidence type="ECO:0000256" key="1">
    <source>
        <dbReference type="SAM" id="Phobius"/>
    </source>
</evidence>